<feature type="domain" description="AIG1-type G" evidence="18">
    <location>
        <begin position="12"/>
        <end position="145"/>
    </location>
</feature>
<reference evidence="19" key="1">
    <citation type="journal article" date="2020" name="Stud. Mycol.">
        <title>101 Dothideomycetes genomes: a test case for predicting lifestyles and emergence of pathogens.</title>
        <authorList>
            <person name="Haridas S."/>
            <person name="Albert R."/>
            <person name="Binder M."/>
            <person name="Bloem J."/>
            <person name="Labutti K."/>
            <person name="Salamov A."/>
            <person name="Andreopoulos B."/>
            <person name="Baker S."/>
            <person name="Barry K."/>
            <person name="Bills G."/>
            <person name="Bluhm B."/>
            <person name="Cannon C."/>
            <person name="Castanera R."/>
            <person name="Culley D."/>
            <person name="Daum C."/>
            <person name="Ezra D."/>
            <person name="Gonzalez J."/>
            <person name="Henrissat B."/>
            <person name="Kuo A."/>
            <person name="Liang C."/>
            <person name="Lipzen A."/>
            <person name="Lutzoni F."/>
            <person name="Magnuson J."/>
            <person name="Mondo S."/>
            <person name="Nolan M."/>
            <person name="Ohm R."/>
            <person name="Pangilinan J."/>
            <person name="Park H.-J."/>
            <person name="Ramirez L."/>
            <person name="Alfaro M."/>
            <person name="Sun H."/>
            <person name="Tritt A."/>
            <person name="Yoshinaga Y."/>
            <person name="Zwiers L.-H."/>
            <person name="Turgeon B."/>
            <person name="Goodwin S."/>
            <person name="Spatafora J."/>
            <person name="Crous P."/>
            <person name="Grigoriev I."/>
        </authorList>
    </citation>
    <scope>NUCLEOTIDE SEQUENCE</scope>
    <source>
        <strain evidence="19">ATCC 74209</strain>
    </source>
</reference>
<dbReference type="SUPFAM" id="SSF52540">
    <property type="entry name" value="P-loop containing nucleoside triphosphate hydrolases"/>
    <property type="match status" value="1"/>
</dbReference>
<evidence type="ECO:0000256" key="8">
    <source>
        <dbReference type="ARBA" id="ARBA00022741"/>
    </source>
</evidence>
<comment type="caution">
    <text evidence="19">The sequence shown here is derived from an EMBL/GenBank/DDBJ whole genome shotgun (WGS) entry which is preliminary data.</text>
</comment>
<organism evidence="19 20">
    <name type="scientific">Delitschia confertaspora ATCC 74209</name>
    <dbReference type="NCBI Taxonomy" id="1513339"/>
    <lineage>
        <taxon>Eukaryota</taxon>
        <taxon>Fungi</taxon>
        <taxon>Dikarya</taxon>
        <taxon>Ascomycota</taxon>
        <taxon>Pezizomycotina</taxon>
        <taxon>Dothideomycetes</taxon>
        <taxon>Pleosporomycetidae</taxon>
        <taxon>Pleosporales</taxon>
        <taxon>Delitschiaceae</taxon>
        <taxon>Delitschia</taxon>
    </lineage>
</organism>
<evidence type="ECO:0000313" key="19">
    <source>
        <dbReference type="EMBL" id="KAF2200939.1"/>
    </source>
</evidence>
<evidence type="ECO:0000256" key="4">
    <source>
        <dbReference type="ARBA" id="ARBA00022528"/>
    </source>
</evidence>
<dbReference type="OrthoDB" id="8954335at2759"/>
<keyword evidence="10" id="KW-1002">Plastid outer membrane</keyword>
<keyword evidence="7" id="KW-0479">Metal-binding</keyword>
<evidence type="ECO:0000256" key="11">
    <source>
        <dbReference type="ARBA" id="ARBA00022842"/>
    </source>
</evidence>
<dbReference type="InterPro" id="IPR045058">
    <property type="entry name" value="GIMA/IAN/Toc"/>
</dbReference>
<dbReference type="EMBL" id="ML993998">
    <property type="protein sequence ID" value="KAF2200939.1"/>
    <property type="molecule type" value="Genomic_DNA"/>
</dbReference>
<protein>
    <submittedName>
        <fullName evidence="19">P-loop containing nucleoside triphosphate hydrolase protein</fullName>
    </submittedName>
</protein>
<accession>A0A9P4JMF0</accession>
<dbReference type="Pfam" id="PF04548">
    <property type="entry name" value="AIG1"/>
    <property type="match status" value="1"/>
</dbReference>
<dbReference type="GO" id="GO:0046872">
    <property type="term" value="F:metal ion binding"/>
    <property type="evidence" value="ECO:0007669"/>
    <property type="project" value="UniProtKB-KW"/>
</dbReference>
<comment type="cofactor">
    <cofactor evidence="1">
        <name>Mg(2+)</name>
        <dbReference type="ChEBI" id="CHEBI:18420"/>
    </cofactor>
</comment>
<keyword evidence="5" id="KW-0934">Plastid</keyword>
<comment type="subcellular location">
    <subcellularLocation>
        <location evidence="2">Membrane</location>
        <topology evidence="2">Single-pass membrane protein</topology>
    </subcellularLocation>
    <subcellularLocation>
        <location evidence="16">Plastid</location>
        <location evidence="16">Chloroplast outer membrane</location>
    </subcellularLocation>
</comment>
<name>A0A9P4JMF0_9PLEO</name>
<evidence type="ECO:0000256" key="10">
    <source>
        <dbReference type="ARBA" id="ARBA00022805"/>
    </source>
</evidence>
<keyword evidence="4" id="KW-0150">Chloroplast</keyword>
<evidence type="ECO:0000256" key="2">
    <source>
        <dbReference type="ARBA" id="ARBA00004167"/>
    </source>
</evidence>
<dbReference type="GO" id="GO:0015031">
    <property type="term" value="P:protein transport"/>
    <property type="evidence" value="ECO:0007669"/>
    <property type="project" value="UniProtKB-KW"/>
</dbReference>
<dbReference type="PANTHER" id="PTHR10903">
    <property type="entry name" value="GTPASE, IMAP FAMILY MEMBER-RELATED"/>
    <property type="match status" value="1"/>
</dbReference>
<evidence type="ECO:0000256" key="16">
    <source>
        <dbReference type="ARBA" id="ARBA00024013"/>
    </source>
</evidence>
<keyword evidence="3" id="KW-0813">Transport</keyword>
<evidence type="ECO:0000259" key="18">
    <source>
        <dbReference type="Pfam" id="PF04548"/>
    </source>
</evidence>
<dbReference type="InterPro" id="IPR006703">
    <property type="entry name" value="G_AIG1"/>
</dbReference>
<keyword evidence="20" id="KW-1185">Reference proteome</keyword>
<sequence>MTAQTKEKLSMIVVMGVTGAGKSYFINRLAGREVVQEGADLDSCTQACQLVPIEIGASKVILIDTPGFDDTTRTDSEILTEIARILSCQYQLGVELKGVIYIHRITDIRYSRSSVKTFDIFKKICGERALKNVLLITSRWDDVSQTVGSDRERQLKERFWAYMLSRGSNISRFHGDRDSAVGLVSQLLMKETVVLELQEELVDKGKRLDETTAGSYVSENIDDLKKKYEEELASLEKLKQDLQESDRAMKRQLQRDWENERARLQRAQQEQVSLQRPVGVEVQQQITRKKSKLSSIVSGVLPFLPTALSILGSFVGIPPGVTEIFASWIGITDTSSEGGFDFSSLGDLLAF</sequence>
<dbReference type="GO" id="GO:0016020">
    <property type="term" value="C:membrane"/>
    <property type="evidence" value="ECO:0007669"/>
    <property type="project" value="UniProtKB-SubCell"/>
</dbReference>
<keyword evidence="14" id="KW-0342">GTP-binding</keyword>
<evidence type="ECO:0000256" key="7">
    <source>
        <dbReference type="ARBA" id="ARBA00022723"/>
    </source>
</evidence>
<dbReference type="CDD" id="cd00882">
    <property type="entry name" value="Ras_like_GTPase"/>
    <property type="match status" value="1"/>
</dbReference>
<dbReference type="Gene3D" id="3.40.50.300">
    <property type="entry name" value="P-loop containing nucleotide triphosphate hydrolases"/>
    <property type="match status" value="1"/>
</dbReference>
<evidence type="ECO:0000256" key="12">
    <source>
        <dbReference type="ARBA" id="ARBA00022927"/>
    </source>
</evidence>
<evidence type="ECO:0000256" key="17">
    <source>
        <dbReference type="SAM" id="Coils"/>
    </source>
</evidence>
<evidence type="ECO:0000256" key="6">
    <source>
        <dbReference type="ARBA" id="ARBA00022692"/>
    </source>
</evidence>
<evidence type="ECO:0000256" key="14">
    <source>
        <dbReference type="ARBA" id="ARBA00023134"/>
    </source>
</evidence>
<keyword evidence="12" id="KW-0653">Protein transport</keyword>
<evidence type="ECO:0000256" key="5">
    <source>
        <dbReference type="ARBA" id="ARBA00022640"/>
    </source>
</evidence>
<keyword evidence="11" id="KW-0460">Magnesium</keyword>
<dbReference type="PANTHER" id="PTHR10903:SF135">
    <property type="entry name" value="TRANSLOCASE OF CHLOROPLAST 120, CHLOROPLASTIC-RELATED"/>
    <property type="match status" value="1"/>
</dbReference>
<keyword evidence="9 19" id="KW-0378">Hydrolase</keyword>
<dbReference type="AlphaFoldDB" id="A0A9P4JMF0"/>
<keyword evidence="8" id="KW-0547">Nucleotide-binding</keyword>
<dbReference type="Proteomes" id="UP000799536">
    <property type="component" value="Unassembled WGS sequence"/>
</dbReference>
<dbReference type="GO" id="GO:0005525">
    <property type="term" value="F:GTP binding"/>
    <property type="evidence" value="ECO:0007669"/>
    <property type="project" value="UniProtKB-KW"/>
</dbReference>
<keyword evidence="6" id="KW-0812">Transmembrane</keyword>
<evidence type="ECO:0000256" key="3">
    <source>
        <dbReference type="ARBA" id="ARBA00022448"/>
    </source>
</evidence>
<keyword evidence="15" id="KW-0472">Membrane</keyword>
<feature type="coiled-coil region" evidence="17">
    <location>
        <begin position="218"/>
        <end position="270"/>
    </location>
</feature>
<evidence type="ECO:0000256" key="9">
    <source>
        <dbReference type="ARBA" id="ARBA00022801"/>
    </source>
</evidence>
<evidence type="ECO:0000256" key="15">
    <source>
        <dbReference type="ARBA" id="ARBA00023136"/>
    </source>
</evidence>
<keyword evidence="13" id="KW-1133">Transmembrane helix</keyword>
<proteinExistence type="predicted"/>
<dbReference type="GO" id="GO:0016787">
    <property type="term" value="F:hydrolase activity"/>
    <property type="evidence" value="ECO:0007669"/>
    <property type="project" value="UniProtKB-KW"/>
</dbReference>
<evidence type="ECO:0000256" key="13">
    <source>
        <dbReference type="ARBA" id="ARBA00022989"/>
    </source>
</evidence>
<keyword evidence="17" id="KW-0175">Coiled coil</keyword>
<dbReference type="InterPro" id="IPR027417">
    <property type="entry name" value="P-loop_NTPase"/>
</dbReference>
<gene>
    <name evidence="19" type="ORF">GQ43DRAFT_488356</name>
</gene>
<evidence type="ECO:0000256" key="1">
    <source>
        <dbReference type="ARBA" id="ARBA00001946"/>
    </source>
</evidence>
<evidence type="ECO:0000313" key="20">
    <source>
        <dbReference type="Proteomes" id="UP000799536"/>
    </source>
</evidence>